<proteinExistence type="predicted"/>
<evidence type="ECO:0000259" key="3">
    <source>
        <dbReference type="PROSITE" id="PS50888"/>
    </source>
</evidence>
<feature type="coiled-coil region" evidence="1">
    <location>
        <begin position="575"/>
        <end position="609"/>
    </location>
</feature>
<feature type="region of interest" description="Disordered" evidence="2">
    <location>
        <begin position="525"/>
        <end position="567"/>
    </location>
</feature>
<feature type="region of interest" description="Disordered" evidence="2">
    <location>
        <begin position="260"/>
        <end position="445"/>
    </location>
</feature>
<evidence type="ECO:0000313" key="4">
    <source>
        <dbReference type="EMBL" id="KAF2671375.1"/>
    </source>
</evidence>
<keyword evidence="1" id="KW-0175">Coiled coil</keyword>
<dbReference type="AlphaFoldDB" id="A0A6A6UGH7"/>
<accession>A0A6A6UGH7</accession>
<dbReference type="Pfam" id="PF00010">
    <property type="entry name" value="HLH"/>
    <property type="match status" value="1"/>
</dbReference>
<reference evidence="4" key="1">
    <citation type="journal article" date="2020" name="Stud. Mycol.">
        <title>101 Dothideomycetes genomes: a test case for predicting lifestyles and emergence of pathogens.</title>
        <authorList>
            <person name="Haridas S."/>
            <person name="Albert R."/>
            <person name="Binder M."/>
            <person name="Bloem J."/>
            <person name="Labutti K."/>
            <person name="Salamov A."/>
            <person name="Andreopoulos B."/>
            <person name="Baker S."/>
            <person name="Barry K."/>
            <person name="Bills G."/>
            <person name="Bluhm B."/>
            <person name="Cannon C."/>
            <person name="Castanera R."/>
            <person name="Culley D."/>
            <person name="Daum C."/>
            <person name="Ezra D."/>
            <person name="Gonzalez J."/>
            <person name="Henrissat B."/>
            <person name="Kuo A."/>
            <person name="Liang C."/>
            <person name="Lipzen A."/>
            <person name="Lutzoni F."/>
            <person name="Magnuson J."/>
            <person name="Mondo S."/>
            <person name="Nolan M."/>
            <person name="Ohm R."/>
            <person name="Pangilinan J."/>
            <person name="Park H.-J."/>
            <person name="Ramirez L."/>
            <person name="Alfaro M."/>
            <person name="Sun H."/>
            <person name="Tritt A."/>
            <person name="Yoshinaga Y."/>
            <person name="Zwiers L.-H."/>
            <person name="Turgeon B."/>
            <person name="Goodwin S."/>
            <person name="Spatafora J."/>
            <person name="Crous P."/>
            <person name="Grigoriev I."/>
        </authorList>
    </citation>
    <scope>NUCLEOTIDE SEQUENCE</scope>
    <source>
        <strain evidence="4">CBS 115976</strain>
    </source>
</reference>
<evidence type="ECO:0000256" key="1">
    <source>
        <dbReference type="SAM" id="Coils"/>
    </source>
</evidence>
<feature type="compositionally biased region" description="Polar residues" evidence="2">
    <location>
        <begin position="178"/>
        <end position="193"/>
    </location>
</feature>
<dbReference type="Gene3D" id="4.10.280.10">
    <property type="entry name" value="Helix-loop-helix DNA-binding domain"/>
    <property type="match status" value="1"/>
</dbReference>
<dbReference type="SMART" id="SM00353">
    <property type="entry name" value="HLH"/>
    <property type="match status" value="1"/>
</dbReference>
<dbReference type="SUPFAM" id="SSF47459">
    <property type="entry name" value="HLH, helix-loop-helix DNA-binding domain"/>
    <property type="match status" value="1"/>
</dbReference>
<dbReference type="InterPro" id="IPR036638">
    <property type="entry name" value="HLH_DNA-bd_sf"/>
</dbReference>
<dbReference type="PROSITE" id="PS50888">
    <property type="entry name" value="BHLH"/>
    <property type="match status" value="1"/>
</dbReference>
<evidence type="ECO:0000313" key="5">
    <source>
        <dbReference type="Proteomes" id="UP000799302"/>
    </source>
</evidence>
<dbReference type="GO" id="GO:0046983">
    <property type="term" value="F:protein dimerization activity"/>
    <property type="evidence" value="ECO:0007669"/>
    <property type="project" value="InterPro"/>
</dbReference>
<feature type="compositionally biased region" description="Polar residues" evidence="2">
    <location>
        <begin position="395"/>
        <end position="410"/>
    </location>
</feature>
<feature type="domain" description="BHLH" evidence="3">
    <location>
        <begin position="495"/>
        <end position="578"/>
    </location>
</feature>
<dbReference type="OrthoDB" id="5344169at2759"/>
<feature type="region of interest" description="Disordered" evidence="2">
    <location>
        <begin position="174"/>
        <end position="246"/>
    </location>
</feature>
<dbReference type="CDD" id="cd11392">
    <property type="entry name" value="bHLH_ScPHO4_like"/>
    <property type="match status" value="1"/>
</dbReference>
<keyword evidence="5" id="KW-1185">Reference proteome</keyword>
<feature type="compositionally biased region" description="Polar residues" evidence="2">
    <location>
        <begin position="306"/>
        <end position="337"/>
    </location>
</feature>
<gene>
    <name evidence="4" type="ORF">BT63DRAFT_215592</name>
</gene>
<feature type="compositionally biased region" description="Low complexity" evidence="2">
    <location>
        <begin position="555"/>
        <end position="564"/>
    </location>
</feature>
<sequence length="635" mass="67727">MATLGHDPDFSTFLSELDLDLASFPDGLNVDGQQQHPGQQAMAQAQLHQNLGANMIETSNGLAQNSSIFEFSMPMDVQFPLSQNGHHQMPGQGPIPPTPNSVEMHGENQRFLQQQYEAHRMMMEHYQMKKNEAAGFTPYLSPVIPEHDSGYDMHAGYIAPGAYSFSPLTSPALEGQNAYHTNNSDTSIATSSPKELDVDMQESPHLQPVPVTRSRKRAAAPRSTKTRSPITKPQTKRKSGLNVSMSQTEIASQQVWAPSPNFPLAQQIPNDSVSPEPLSEPSMGPPLKPASATQSPAIVANGPRGSGQSPIPATPASYLQIQRSLSSPRSDPQQARGTSAEGRQPVLTPLSLPEAAATPLRLDMDSPDIGSRKTPKLGPMSTPSGPVTPGANGPLTASNSALNSPISSGFSKKADGKGRAPKKARGSISSGPQASPAIRPKISPSIKPLLPEGAPHGDEAHTIFLASRSNYQNLIEGTHVPGVSYPTELSTNLTSKRTSHKIAEQGRRNRINLALQEMQTLLPKGTGAAAESMSPGPEEDIAASSSGKKGGSGGESSKANGNSKAATVESAIDYIRTLKEEQEQMRTAAAQKEKEVDTLRLKLLEMERLCREKGVTLAKVPEEEEPSIPASKAHK</sequence>
<protein>
    <recommendedName>
        <fullName evidence="3">BHLH domain-containing protein</fullName>
    </recommendedName>
</protein>
<organism evidence="4 5">
    <name type="scientific">Microthyrium microscopicum</name>
    <dbReference type="NCBI Taxonomy" id="703497"/>
    <lineage>
        <taxon>Eukaryota</taxon>
        <taxon>Fungi</taxon>
        <taxon>Dikarya</taxon>
        <taxon>Ascomycota</taxon>
        <taxon>Pezizomycotina</taxon>
        <taxon>Dothideomycetes</taxon>
        <taxon>Dothideomycetes incertae sedis</taxon>
        <taxon>Microthyriales</taxon>
        <taxon>Microthyriaceae</taxon>
        <taxon>Microthyrium</taxon>
    </lineage>
</organism>
<dbReference type="EMBL" id="MU004233">
    <property type="protein sequence ID" value="KAF2671375.1"/>
    <property type="molecule type" value="Genomic_DNA"/>
</dbReference>
<name>A0A6A6UGH7_9PEZI</name>
<dbReference type="Proteomes" id="UP000799302">
    <property type="component" value="Unassembled WGS sequence"/>
</dbReference>
<dbReference type="InterPro" id="IPR011598">
    <property type="entry name" value="bHLH_dom"/>
</dbReference>
<evidence type="ECO:0000256" key="2">
    <source>
        <dbReference type="SAM" id="MobiDB-lite"/>
    </source>
</evidence>